<dbReference type="EMBL" id="BAABFV010000001">
    <property type="protein sequence ID" value="GAA4359947.1"/>
    <property type="molecule type" value="Genomic_DNA"/>
</dbReference>
<feature type="compositionally biased region" description="Basic and acidic residues" evidence="4">
    <location>
        <begin position="42"/>
        <end position="57"/>
    </location>
</feature>
<keyword evidence="6" id="KW-0808">Transferase</keyword>
<keyword evidence="6" id="KW-0418">Kinase</keyword>
<dbReference type="SUPFAM" id="SSF56112">
    <property type="entry name" value="Protein kinase-like (PK-like)"/>
    <property type="match status" value="1"/>
</dbReference>
<sequence length="731" mass="81677">MTDQHRNKEEQATSGSTEECVNERGQQHDQPTSPMEQTDQDNQLKESSQHSAEEPSHKVTATQHIKAPQPASDDDDDKTIVQTVSNRSQTTPINHAKISIGDTLSERYKLVESLGAGGMSEVYKAKDLYAENAGDKTPFVAVKVLSNEFADHPDAVTIMQREAKKTRELSHPNIVQVFDFIFEKDLCYIVMELLEGESLDNLIKRSRPNGLPKAGVMKVVHQISSALSFAHKNGVLHSDLKPSNIFITHKQDVKIFDFGVARALKQQIDEYAVQTHSDEPEFDVGGFTPAYASPNMLSNQPIDVRDDVYGLACITYEMLTSKHPYDRSPADKALAKALKPAKCKKLNPFAWTGLKKGLALKHNERVATVDLFYQGLSKQHGKPILLAASVLALSFVAYKIWSTDQTRLHQLQSELTALQNEQSKLDAILNTESHQIDTALSNLSTLTDNHKSSALNQLRQPIYHHFTAKATEALKNSNGKYPNYPAALAVLTQAEGYLTDSQQLHDYKAQVLSNRNQLLSSIELKFNNLLELQDYAVKQNGGDIYSLQEEMKQIAPKYQPDISPQAQELFLSSLQQAMDTNNFVELQQYQHVGDKIFAHNDHFQTLKSESLQYLSAADKLGTYQKDIAENPELAFPYDAAAIFYNKTFHSFEQQISEAESVQALDNIAQEMQPLSQSLPPDFELLADTQTALGNAYIKLADTLNGRGRYRQGARTLKKGREILDGIAKDQS</sequence>
<comment type="caution">
    <text evidence="6">The sequence shown here is derived from an EMBL/GenBank/DDBJ whole genome shotgun (WGS) entry which is preliminary data.</text>
</comment>
<dbReference type="InterPro" id="IPR017441">
    <property type="entry name" value="Protein_kinase_ATP_BS"/>
</dbReference>
<feature type="domain" description="Protein kinase" evidence="5">
    <location>
        <begin position="108"/>
        <end position="385"/>
    </location>
</feature>
<dbReference type="PROSITE" id="PS00108">
    <property type="entry name" value="PROTEIN_KINASE_ST"/>
    <property type="match status" value="1"/>
</dbReference>
<dbReference type="PANTHER" id="PTHR24348">
    <property type="entry name" value="SERINE/THREONINE-PROTEIN KINASE UNC-51-RELATED"/>
    <property type="match status" value="1"/>
</dbReference>
<evidence type="ECO:0000256" key="2">
    <source>
        <dbReference type="ARBA" id="ARBA00022840"/>
    </source>
</evidence>
<evidence type="ECO:0000256" key="3">
    <source>
        <dbReference type="PROSITE-ProRule" id="PRU10141"/>
    </source>
</evidence>
<feature type="compositionally biased region" description="Basic and acidic residues" evidence="4">
    <location>
        <begin position="1"/>
        <end position="11"/>
    </location>
</feature>
<name>A0ABP8IJH0_9GAMM</name>
<evidence type="ECO:0000259" key="5">
    <source>
        <dbReference type="PROSITE" id="PS50011"/>
    </source>
</evidence>
<dbReference type="Pfam" id="PF00069">
    <property type="entry name" value="Pkinase"/>
    <property type="match status" value="1"/>
</dbReference>
<dbReference type="Proteomes" id="UP001501011">
    <property type="component" value="Unassembled WGS sequence"/>
</dbReference>
<dbReference type="CDD" id="cd14014">
    <property type="entry name" value="STKc_PknB_like"/>
    <property type="match status" value="1"/>
</dbReference>
<evidence type="ECO:0000313" key="6">
    <source>
        <dbReference type="EMBL" id="GAA4359947.1"/>
    </source>
</evidence>
<gene>
    <name evidence="6" type="ORF">GCM10023151_11310</name>
</gene>
<feature type="binding site" evidence="3">
    <location>
        <position position="143"/>
    </location>
    <ligand>
        <name>ATP</name>
        <dbReference type="ChEBI" id="CHEBI:30616"/>
    </ligand>
</feature>
<proteinExistence type="predicted"/>
<evidence type="ECO:0000313" key="7">
    <source>
        <dbReference type="Proteomes" id="UP001501011"/>
    </source>
</evidence>
<dbReference type="PROSITE" id="PS00107">
    <property type="entry name" value="PROTEIN_KINASE_ATP"/>
    <property type="match status" value="1"/>
</dbReference>
<keyword evidence="2 3" id="KW-0067">ATP-binding</keyword>
<dbReference type="PROSITE" id="PS50011">
    <property type="entry name" value="PROTEIN_KINASE_DOM"/>
    <property type="match status" value="1"/>
</dbReference>
<dbReference type="SMART" id="SM00220">
    <property type="entry name" value="S_TKc"/>
    <property type="match status" value="1"/>
</dbReference>
<dbReference type="RefSeq" id="WP_345292229.1">
    <property type="nucleotide sequence ID" value="NZ_BAABFV010000001.1"/>
</dbReference>
<keyword evidence="1 3" id="KW-0547">Nucleotide-binding</keyword>
<evidence type="ECO:0000256" key="1">
    <source>
        <dbReference type="ARBA" id="ARBA00022741"/>
    </source>
</evidence>
<reference evidence="7" key="1">
    <citation type="journal article" date="2019" name="Int. J. Syst. Evol. Microbiol.">
        <title>The Global Catalogue of Microorganisms (GCM) 10K type strain sequencing project: providing services to taxonomists for standard genome sequencing and annotation.</title>
        <authorList>
            <consortium name="The Broad Institute Genomics Platform"/>
            <consortium name="The Broad Institute Genome Sequencing Center for Infectious Disease"/>
            <person name="Wu L."/>
            <person name="Ma J."/>
        </authorList>
    </citation>
    <scope>NUCLEOTIDE SEQUENCE [LARGE SCALE GENOMIC DNA]</scope>
    <source>
        <strain evidence="7">JCM 17728</strain>
    </source>
</reference>
<dbReference type="Gene3D" id="1.10.510.10">
    <property type="entry name" value="Transferase(Phosphotransferase) domain 1"/>
    <property type="match status" value="1"/>
</dbReference>
<dbReference type="InterPro" id="IPR045269">
    <property type="entry name" value="Atg1-like"/>
</dbReference>
<dbReference type="PANTHER" id="PTHR24348:SF71">
    <property type="entry name" value="PROTEIN KINASE DOMAIN-CONTAINING PROTEIN"/>
    <property type="match status" value="1"/>
</dbReference>
<dbReference type="InterPro" id="IPR000719">
    <property type="entry name" value="Prot_kinase_dom"/>
</dbReference>
<accession>A0ABP8IJH0</accession>
<dbReference type="InterPro" id="IPR008271">
    <property type="entry name" value="Ser/Thr_kinase_AS"/>
</dbReference>
<dbReference type="GO" id="GO:0016301">
    <property type="term" value="F:kinase activity"/>
    <property type="evidence" value="ECO:0007669"/>
    <property type="project" value="UniProtKB-KW"/>
</dbReference>
<dbReference type="Gene3D" id="3.30.200.20">
    <property type="entry name" value="Phosphorylase Kinase, domain 1"/>
    <property type="match status" value="1"/>
</dbReference>
<keyword evidence="7" id="KW-1185">Reference proteome</keyword>
<dbReference type="InterPro" id="IPR011009">
    <property type="entry name" value="Kinase-like_dom_sf"/>
</dbReference>
<protein>
    <submittedName>
        <fullName evidence="6">Serine/threonine-protein kinase</fullName>
    </submittedName>
</protein>
<feature type="region of interest" description="Disordered" evidence="4">
    <location>
        <begin position="1"/>
        <end position="77"/>
    </location>
</feature>
<evidence type="ECO:0000256" key="4">
    <source>
        <dbReference type="SAM" id="MobiDB-lite"/>
    </source>
</evidence>
<feature type="compositionally biased region" description="Polar residues" evidence="4">
    <location>
        <begin position="28"/>
        <end position="41"/>
    </location>
</feature>
<organism evidence="6 7">
    <name type="scientific">Kangiella marina</name>
    <dbReference type="NCBI Taxonomy" id="1079178"/>
    <lineage>
        <taxon>Bacteria</taxon>
        <taxon>Pseudomonadati</taxon>
        <taxon>Pseudomonadota</taxon>
        <taxon>Gammaproteobacteria</taxon>
        <taxon>Kangiellales</taxon>
        <taxon>Kangiellaceae</taxon>
        <taxon>Kangiella</taxon>
    </lineage>
</organism>